<reference evidence="12" key="3">
    <citation type="submission" date="2025-09" db="UniProtKB">
        <authorList>
            <consortium name="Ensembl"/>
        </authorList>
    </citation>
    <scope>IDENTIFICATION</scope>
</reference>
<dbReference type="EC" id="1.1.1.41" evidence="3"/>
<comment type="subunit">
    <text evidence="2">Heterooligomer of subunits alpha (IDH3A), beta (IDH3B), and gamma (IDH3G) in the apparent ratio of 2:1:1. The heterodimer containing one IDH3A and one IDH3B subunit and the heterodimer containing one IDH3A and one IDH3G subunit assemble into a heterotetramer (which contains two subunits of IDH3A, one of IDH3B and one of IDH3G) and further into the heterooctamer.</text>
</comment>
<dbReference type="Pfam" id="PF00180">
    <property type="entry name" value="Iso_dh"/>
    <property type="match status" value="1"/>
</dbReference>
<evidence type="ECO:0000256" key="2">
    <source>
        <dbReference type="ARBA" id="ARBA00011525"/>
    </source>
</evidence>
<reference evidence="12 13" key="1">
    <citation type="submission" date="2018-03" db="EMBL/GenBank/DDBJ databases">
        <title>Finding Nemo's genes: A chromosome-scale reference assembly of the genome of the orange clownfish Amphiprion percula.</title>
        <authorList>
            <person name="Lehmann R."/>
        </authorList>
    </citation>
    <scope>NUCLEOTIDE SEQUENCE</scope>
</reference>
<dbReference type="Gene3D" id="3.40.718.10">
    <property type="entry name" value="Isopropylmalate Dehydrogenase"/>
    <property type="match status" value="1"/>
</dbReference>
<protein>
    <recommendedName>
        <fullName evidence="8">Isocitrate dehydrogenase [NAD] subunit alpha, mitochondrial</fullName>
        <ecNumber evidence="3">1.1.1.41</ecNumber>
    </recommendedName>
    <alternativeName>
        <fullName evidence="10">Isocitric dehydrogenase subunit alpha</fullName>
    </alternativeName>
    <alternativeName>
        <fullName evidence="9">NAD(+)-specific ICDH subunit alpha</fullName>
    </alternativeName>
</protein>
<comment type="function">
    <text evidence="7">Catalytic subunit of the enzyme which catalyzes the decarboxylation of isocitrate (ICT) into alpha-ketoglutarate. The heterodimer composed of the alpha (IDH3A) and beta (IDH3B) subunits and the heterodimer composed of the alpha (IDH3A) and gamma (IDH3G) subunits, have considerable basal activity but the full activity of the heterotetramer (containing two subunits of IDH3A, one of IDH3B and one of IDH3G) requires the assembly and cooperative function of both heterodimers.</text>
</comment>
<evidence type="ECO:0000256" key="1">
    <source>
        <dbReference type="ARBA" id="ARBA00007769"/>
    </source>
</evidence>
<dbReference type="PANTHER" id="PTHR11835">
    <property type="entry name" value="DECARBOXYLATING DEHYDROGENASES-ISOCITRATE, ISOPROPYLMALATE, TARTRATE"/>
    <property type="match status" value="1"/>
</dbReference>
<evidence type="ECO:0000256" key="9">
    <source>
        <dbReference type="ARBA" id="ARBA00042642"/>
    </source>
</evidence>
<evidence type="ECO:0000256" key="5">
    <source>
        <dbReference type="ARBA" id="ARBA00023002"/>
    </source>
</evidence>
<dbReference type="Proteomes" id="UP000265080">
    <property type="component" value="Chromosome 23"/>
</dbReference>
<dbReference type="GO" id="GO:0006102">
    <property type="term" value="P:isocitrate metabolic process"/>
    <property type="evidence" value="ECO:0007669"/>
    <property type="project" value="TreeGrafter"/>
</dbReference>
<keyword evidence="5" id="KW-0560">Oxidoreductase</keyword>
<evidence type="ECO:0000313" key="13">
    <source>
        <dbReference type="Proteomes" id="UP000265080"/>
    </source>
</evidence>
<organism evidence="12 13">
    <name type="scientific">Amphiprion percula</name>
    <name type="common">Orange clownfish</name>
    <name type="synonym">Lutjanus percula</name>
    <dbReference type="NCBI Taxonomy" id="161767"/>
    <lineage>
        <taxon>Eukaryota</taxon>
        <taxon>Metazoa</taxon>
        <taxon>Chordata</taxon>
        <taxon>Craniata</taxon>
        <taxon>Vertebrata</taxon>
        <taxon>Euteleostomi</taxon>
        <taxon>Actinopterygii</taxon>
        <taxon>Neopterygii</taxon>
        <taxon>Teleostei</taxon>
        <taxon>Neoteleostei</taxon>
        <taxon>Acanthomorphata</taxon>
        <taxon>Ovalentaria</taxon>
        <taxon>Pomacentridae</taxon>
        <taxon>Amphiprion</taxon>
    </lineage>
</organism>
<evidence type="ECO:0000256" key="10">
    <source>
        <dbReference type="ARBA" id="ARBA00042862"/>
    </source>
</evidence>
<dbReference type="GO" id="GO:0005739">
    <property type="term" value="C:mitochondrion"/>
    <property type="evidence" value="ECO:0007669"/>
    <property type="project" value="TreeGrafter"/>
</dbReference>
<dbReference type="STRING" id="161767.ENSAPEP00000022158"/>
<dbReference type="PANTHER" id="PTHR11835:SF34">
    <property type="entry name" value="ISOCITRATE DEHYDROGENASE [NAD] SUBUNIT ALPHA, MITOCHONDRIAL"/>
    <property type="match status" value="1"/>
</dbReference>
<dbReference type="GO" id="GO:0006099">
    <property type="term" value="P:tricarboxylic acid cycle"/>
    <property type="evidence" value="ECO:0007669"/>
    <property type="project" value="UniProtKB-KW"/>
</dbReference>
<proteinExistence type="inferred from homology"/>
<evidence type="ECO:0000256" key="6">
    <source>
        <dbReference type="ARBA" id="ARBA00037023"/>
    </source>
</evidence>
<sequence>MAQIILLKLFRPLNAERVLIKTNAIFESVHGTAPDIAGLDLAYPTALLLSAVIMLHHMDKKVLTKDLGGNSKCSEFTGFCFWKDLDKGEACFKSI</sequence>
<evidence type="ECO:0000256" key="4">
    <source>
        <dbReference type="ARBA" id="ARBA00022532"/>
    </source>
</evidence>
<comment type="catalytic activity">
    <reaction evidence="6">
        <text>D-threo-isocitrate + NAD(+) = 2-oxoglutarate + CO2 + NADH</text>
        <dbReference type="Rhea" id="RHEA:23632"/>
        <dbReference type="ChEBI" id="CHEBI:15562"/>
        <dbReference type="ChEBI" id="CHEBI:16526"/>
        <dbReference type="ChEBI" id="CHEBI:16810"/>
        <dbReference type="ChEBI" id="CHEBI:57540"/>
        <dbReference type="ChEBI" id="CHEBI:57945"/>
        <dbReference type="EC" id="1.1.1.41"/>
    </reaction>
    <physiologicalReaction direction="left-to-right" evidence="6">
        <dbReference type="Rhea" id="RHEA:23633"/>
    </physiologicalReaction>
</comment>
<evidence type="ECO:0000256" key="8">
    <source>
        <dbReference type="ARBA" id="ARBA00040843"/>
    </source>
</evidence>
<evidence type="ECO:0000256" key="3">
    <source>
        <dbReference type="ARBA" id="ARBA00013012"/>
    </source>
</evidence>
<feature type="domain" description="Isopropylmalate dehydrogenase-like" evidence="11">
    <location>
        <begin position="21"/>
        <end position="59"/>
    </location>
</feature>
<keyword evidence="4" id="KW-0816">Tricarboxylic acid cycle</keyword>
<evidence type="ECO:0000256" key="7">
    <source>
        <dbReference type="ARBA" id="ARBA00037577"/>
    </source>
</evidence>
<dbReference type="AlphaFoldDB" id="A0A3P8TEH4"/>
<keyword evidence="13" id="KW-1185">Reference proteome</keyword>
<evidence type="ECO:0000313" key="12">
    <source>
        <dbReference type="Ensembl" id="ENSAPEP00000022158.1"/>
    </source>
</evidence>
<reference evidence="12" key="2">
    <citation type="submission" date="2025-08" db="UniProtKB">
        <authorList>
            <consortium name="Ensembl"/>
        </authorList>
    </citation>
    <scope>IDENTIFICATION</scope>
</reference>
<evidence type="ECO:0000259" key="11">
    <source>
        <dbReference type="Pfam" id="PF00180"/>
    </source>
</evidence>
<dbReference type="Ensembl" id="ENSAPET00000022744.1">
    <property type="protein sequence ID" value="ENSAPEP00000022158.1"/>
    <property type="gene ID" value="ENSAPEG00000015787.1"/>
</dbReference>
<dbReference type="GeneTree" id="ENSGT00940000178362"/>
<dbReference type="SUPFAM" id="SSF53659">
    <property type="entry name" value="Isocitrate/Isopropylmalate dehydrogenase-like"/>
    <property type="match status" value="1"/>
</dbReference>
<name>A0A3P8TEH4_AMPPE</name>
<dbReference type="GO" id="GO:0004449">
    <property type="term" value="F:isocitrate dehydrogenase (NAD+) activity"/>
    <property type="evidence" value="ECO:0007669"/>
    <property type="project" value="UniProtKB-EC"/>
</dbReference>
<comment type="similarity">
    <text evidence="1">Belongs to the isocitrate and isopropylmalate dehydrogenases family.</text>
</comment>
<accession>A0A3P8TEH4</accession>
<dbReference type="InterPro" id="IPR024084">
    <property type="entry name" value="IsoPropMal-DH-like_dom"/>
</dbReference>